<keyword evidence="1" id="KW-1133">Transmembrane helix</keyword>
<gene>
    <name evidence="3" type="ORF">Naga_100012g40</name>
</gene>
<keyword evidence="3" id="KW-0808">Transferase</keyword>
<evidence type="ECO:0000256" key="1">
    <source>
        <dbReference type="SAM" id="Phobius"/>
    </source>
</evidence>
<sequence>MAMSLPQHRHTVLMLPRTYSSPGRYGSRRNSINDRAWLRGVTVVKWVWLVACILLLCLSLHFWAETVWVGVDEGGGTIPLSQAIRQTLRLATKRPLVGTKEKPLLIVGTHHKTGTALMALVLREAFSVHKKMTGGKPSGVMMGYFGNPETMDAPFAFYYCDHLYSDTWNKTDSSSSDHLPKLVDNHQFFKGHYKFVHLVRDPMELVISAYLYHHAGPPDWQEVWLYEQHPLSSYQTILNNSSCDPGTRLTMSWFDLLRCLNQKEGLMAEALFQTHFGAVPSMVAAVQHIQGDQKHAQVLQLGLEEFQSGFDETVRRMFEFLGFRPRVVESIVRGCAPFDLRRQSSGEKERNEHVTTGKFDKEKLREMMRKYEDPVFLQARRVLGYADETEGEKKGRKSAALL</sequence>
<dbReference type="Proteomes" id="UP000019335">
    <property type="component" value="Unassembled WGS sequence"/>
</dbReference>
<protein>
    <submittedName>
        <fullName evidence="3">Sulfotransferase domain protein</fullName>
    </submittedName>
</protein>
<dbReference type="GO" id="GO:0008146">
    <property type="term" value="F:sulfotransferase activity"/>
    <property type="evidence" value="ECO:0007669"/>
    <property type="project" value="InterPro"/>
</dbReference>
<keyword evidence="4" id="KW-1185">Reference proteome</keyword>
<dbReference type="AlphaFoldDB" id="W7TDL9"/>
<dbReference type="OrthoDB" id="508697at2759"/>
<dbReference type="Gene3D" id="3.40.50.300">
    <property type="entry name" value="P-loop containing nucleotide triphosphate hydrolases"/>
    <property type="match status" value="1"/>
</dbReference>
<name>W7TDL9_9STRA</name>
<feature type="domain" description="Sulfotransferase" evidence="2">
    <location>
        <begin position="107"/>
        <end position="361"/>
    </location>
</feature>
<keyword evidence="1" id="KW-0812">Transmembrane</keyword>
<proteinExistence type="predicted"/>
<comment type="caution">
    <text evidence="3">The sequence shown here is derived from an EMBL/GenBank/DDBJ whole genome shotgun (WGS) entry which is preliminary data.</text>
</comment>
<dbReference type="EMBL" id="AZIL01002442">
    <property type="protein sequence ID" value="EWM21638.1"/>
    <property type="molecule type" value="Genomic_DNA"/>
</dbReference>
<reference evidence="3 4" key="1">
    <citation type="journal article" date="2014" name="Mol. Plant">
        <title>Chromosome Scale Genome Assembly and Transcriptome Profiling of Nannochloropsis gaditana in Nitrogen Depletion.</title>
        <authorList>
            <person name="Corteggiani Carpinelli E."/>
            <person name="Telatin A."/>
            <person name="Vitulo N."/>
            <person name="Forcato C."/>
            <person name="D'Angelo M."/>
            <person name="Schiavon R."/>
            <person name="Vezzi A."/>
            <person name="Giacometti G.M."/>
            <person name="Morosinotto T."/>
            <person name="Valle G."/>
        </authorList>
    </citation>
    <scope>NUCLEOTIDE SEQUENCE [LARGE SCALE GENOMIC DNA]</scope>
    <source>
        <strain evidence="3 4">B-31</strain>
    </source>
</reference>
<feature type="transmembrane region" description="Helical" evidence="1">
    <location>
        <begin position="43"/>
        <end position="64"/>
    </location>
</feature>
<dbReference type="InterPro" id="IPR027417">
    <property type="entry name" value="P-loop_NTPase"/>
</dbReference>
<evidence type="ECO:0000259" key="2">
    <source>
        <dbReference type="Pfam" id="PF00685"/>
    </source>
</evidence>
<evidence type="ECO:0000313" key="4">
    <source>
        <dbReference type="Proteomes" id="UP000019335"/>
    </source>
</evidence>
<dbReference type="SUPFAM" id="SSF52540">
    <property type="entry name" value="P-loop containing nucleoside triphosphate hydrolases"/>
    <property type="match status" value="1"/>
</dbReference>
<dbReference type="Pfam" id="PF00685">
    <property type="entry name" value="Sulfotransfer_1"/>
    <property type="match status" value="1"/>
</dbReference>
<organism evidence="3 4">
    <name type="scientific">Nannochloropsis gaditana</name>
    <dbReference type="NCBI Taxonomy" id="72520"/>
    <lineage>
        <taxon>Eukaryota</taxon>
        <taxon>Sar</taxon>
        <taxon>Stramenopiles</taxon>
        <taxon>Ochrophyta</taxon>
        <taxon>Eustigmatophyceae</taxon>
        <taxon>Eustigmatales</taxon>
        <taxon>Monodopsidaceae</taxon>
        <taxon>Nannochloropsis</taxon>
    </lineage>
</organism>
<keyword evidence="1" id="KW-0472">Membrane</keyword>
<dbReference type="InterPro" id="IPR000863">
    <property type="entry name" value="Sulfotransferase_dom"/>
</dbReference>
<evidence type="ECO:0000313" key="3">
    <source>
        <dbReference type="EMBL" id="EWM21638.1"/>
    </source>
</evidence>
<accession>W7TDL9</accession>